<dbReference type="EMBL" id="GBRH01254189">
    <property type="protein sequence ID" value="JAD43706.1"/>
    <property type="molecule type" value="Transcribed_RNA"/>
</dbReference>
<name>A0A0A9SZW0_ARUDO</name>
<evidence type="ECO:0000313" key="1">
    <source>
        <dbReference type="EMBL" id="JAD43706.1"/>
    </source>
</evidence>
<accession>A0A0A9SZW0</accession>
<dbReference type="AlphaFoldDB" id="A0A0A9SZW0"/>
<reference evidence="1" key="1">
    <citation type="submission" date="2014-09" db="EMBL/GenBank/DDBJ databases">
        <authorList>
            <person name="Magalhaes I.L.F."/>
            <person name="Oliveira U."/>
            <person name="Santos F.R."/>
            <person name="Vidigal T.H.D.A."/>
            <person name="Brescovit A.D."/>
            <person name="Santos A.J."/>
        </authorList>
    </citation>
    <scope>NUCLEOTIDE SEQUENCE</scope>
    <source>
        <tissue evidence="1">Shoot tissue taken approximately 20 cm above the soil surface</tissue>
    </source>
</reference>
<protein>
    <submittedName>
        <fullName evidence="1">Uncharacterized protein</fullName>
    </submittedName>
</protein>
<sequence length="60" mass="6651">MSVTNKTFAVGLSICKHHCRAASFLDNHPLRHARAAATVADDNLAFHQRWVDGVLHAQRS</sequence>
<organism evidence="1">
    <name type="scientific">Arundo donax</name>
    <name type="common">Giant reed</name>
    <name type="synonym">Donax arundinaceus</name>
    <dbReference type="NCBI Taxonomy" id="35708"/>
    <lineage>
        <taxon>Eukaryota</taxon>
        <taxon>Viridiplantae</taxon>
        <taxon>Streptophyta</taxon>
        <taxon>Embryophyta</taxon>
        <taxon>Tracheophyta</taxon>
        <taxon>Spermatophyta</taxon>
        <taxon>Magnoliopsida</taxon>
        <taxon>Liliopsida</taxon>
        <taxon>Poales</taxon>
        <taxon>Poaceae</taxon>
        <taxon>PACMAD clade</taxon>
        <taxon>Arundinoideae</taxon>
        <taxon>Arundineae</taxon>
        <taxon>Arundo</taxon>
    </lineage>
</organism>
<proteinExistence type="predicted"/>
<reference evidence="1" key="2">
    <citation type="journal article" date="2015" name="Data Brief">
        <title>Shoot transcriptome of the giant reed, Arundo donax.</title>
        <authorList>
            <person name="Barrero R.A."/>
            <person name="Guerrero F.D."/>
            <person name="Moolhuijzen P."/>
            <person name="Goolsby J.A."/>
            <person name="Tidwell J."/>
            <person name="Bellgard S.E."/>
            <person name="Bellgard M.I."/>
        </authorList>
    </citation>
    <scope>NUCLEOTIDE SEQUENCE</scope>
    <source>
        <tissue evidence="1">Shoot tissue taken approximately 20 cm above the soil surface</tissue>
    </source>
</reference>